<dbReference type="RefSeq" id="XP_025368872.1">
    <property type="nucleotide sequence ID" value="XM_025510496.1"/>
</dbReference>
<organism evidence="6 7">
    <name type="scientific">Ceraceosorus guamensis</name>
    <dbReference type="NCBI Taxonomy" id="1522189"/>
    <lineage>
        <taxon>Eukaryota</taxon>
        <taxon>Fungi</taxon>
        <taxon>Dikarya</taxon>
        <taxon>Basidiomycota</taxon>
        <taxon>Ustilaginomycotina</taxon>
        <taxon>Exobasidiomycetes</taxon>
        <taxon>Ceraceosorales</taxon>
        <taxon>Ceraceosoraceae</taxon>
        <taxon>Ceraceosorus</taxon>
    </lineage>
</organism>
<dbReference type="InParanoid" id="A0A316VW90"/>
<dbReference type="EMBL" id="KZ819388">
    <property type="protein sequence ID" value="PWN41712.1"/>
    <property type="molecule type" value="Genomic_DNA"/>
</dbReference>
<dbReference type="InterPro" id="IPR029058">
    <property type="entry name" value="AB_hydrolase_fold"/>
</dbReference>
<dbReference type="InterPro" id="IPR019819">
    <property type="entry name" value="Carboxylesterase_B_CS"/>
</dbReference>
<feature type="chain" id="PRO_5016345976" evidence="4">
    <location>
        <begin position="28"/>
        <end position="782"/>
    </location>
</feature>
<comment type="similarity">
    <text evidence="1">Belongs to the type-B carboxylesterase/lipase family.</text>
</comment>
<feature type="region of interest" description="Disordered" evidence="3">
    <location>
        <begin position="731"/>
        <end position="770"/>
    </location>
</feature>
<proteinExistence type="inferred from homology"/>
<evidence type="ECO:0000259" key="5">
    <source>
        <dbReference type="Pfam" id="PF00135"/>
    </source>
</evidence>
<dbReference type="STRING" id="1522189.A0A316VW90"/>
<evidence type="ECO:0000256" key="1">
    <source>
        <dbReference type="ARBA" id="ARBA00005964"/>
    </source>
</evidence>
<dbReference type="GO" id="GO:0016787">
    <property type="term" value="F:hydrolase activity"/>
    <property type="evidence" value="ECO:0007669"/>
    <property type="project" value="UniProtKB-KW"/>
</dbReference>
<dbReference type="Pfam" id="PF00135">
    <property type="entry name" value="COesterase"/>
    <property type="match status" value="1"/>
</dbReference>
<dbReference type="SUPFAM" id="SSF53474">
    <property type="entry name" value="alpha/beta-Hydrolases"/>
    <property type="match status" value="1"/>
</dbReference>
<evidence type="ECO:0000256" key="3">
    <source>
        <dbReference type="SAM" id="MobiDB-lite"/>
    </source>
</evidence>
<dbReference type="PROSITE" id="PS00941">
    <property type="entry name" value="CARBOXYLESTERASE_B_2"/>
    <property type="match status" value="1"/>
</dbReference>
<dbReference type="InterPro" id="IPR002018">
    <property type="entry name" value="CarbesteraseB"/>
</dbReference>
<keyword evidence="7" id="KW-1185">Reference proteome</keyword>
<keyword evidence="4" id="KW-0732">Signal</keyword>
<evidence type="ECO:0000313" key="6">
    <source>
        <dbReference type="EMBL" id="PWN41712.1"/>
    </source>
</evidence>
<dbReference type="AlphaFoldDB" id="A0A316VW90"/>
<dbReference type="GeneID" id="37032366"/>
<dbReference type="OrthoDB" id="408631at2759"/>
<protein>
    <submittedName>
        <fullName evidence="6">Alpha/beta-hydrolase</fullName>
    </submittedName>
</protein>
<dbReference type="InterPro" id="IPR019826">
    <property type="entry name" value="Carboxylesterase_B_AS"/>
</dbReference>
<evidence type="ECO:0000256" key="2">
    <source>
        <dbReference type="ARBA" id="ARBA00022801"/>
    </source>
</evidence>
<evidence type="ECO:0000313" key="7">
    <source>
        <dbReference type="Proteomes" id="UP000245783"/>
    </source>
</evidence>
<dbReference type="Proteomes" id="UP000245783">
    <property type="component" value="Unassembled WGS sequence"/>
</dbReference>
<dbReference type="Gene3D" id="3.40.50.1820">
    <property type="entry name" value="alpha/beta hydrolase"/>
    <property type="match status" value="1"/>
</dbReference>
<reference evidence="6 7" key="1">
    <citation type="journal article" date="2018" name="Mol. Biol. Evol.">
        <title>Broad Genomic Sampling Reveals a Smut Pathogenic Ancestry of the Fungal Clade Ustilaginomycotina.</title>
        <authorList>
            <person name="Kijpornyongpan T."/>
            <person name="Mondo S.J."/>
            <person name="Barry K."/>
            <person name="Sandor L."/>
            <person name="Lee J."/>
            <person name="Lipzen A."/>
            <person name="Pangilinan J."/>
            <person name="LaButti K."/>
            <person name="Hainaut M."/>
            <person name="Henrissat B."/>
            <person name="Grigoriev I.V."/>
            <person name="Spatafora J.W."/>
            <person name="Aime M.C."/>
        </authorList>
    </citation>
    <scope>NUCLEOTIDE SEQUENCE [LARGE SCALE GENOMIC DNA]</scope>
    <source>
        <strain evidence="6 7">MCA 4658</strain>
    </source>
</reference>
<accession>A0A316VW90</accession>
<sequence>MRGASLQYAFTLLSVVVLVIATIGAAAQGTSSQGRRRDVARIEKSKRKSHVSRDVPLTDATLRVLYQNDLDWQRAASGNRQAAYISLTSSKFSLADATTACAALSEQLATVTTTASKGGKLKVSDAGLQSQLNYLLYTKQAASGDAWWTANGNRLRINAADDVTLVANITRTNRYFSLCTQRAPWNFANGTDTSVQWQVTANGDAASWTGYRDAKSFRFQALPFASAQRFSSSTPLIPSGAYRALDPSRDKQCPQTSGTDKTWTEDCLFTSIYTPVIPSLSQRRSKTGLRPIMVWIYGGGFSSGSGQDFTFDAGDFASRNDVVVVTPNYRLGSLGWLSIDDRAKGNYGISDIISVLQWIQRNIAVFGGDASRVTIAGQSAGAQIVNLLLSSPAAKGLFRGAIVQSSRPSDASNTLQAASTSSSSNALAASVIAKLGCGDAPDKLVCLRGLSPDRFLQTSQFSRPVVDGALVRTNRLDVTGKNGGITNAVPTIIGFMRDEMAALGYYPPASQTNLSEALKSAGIAQADISTVVANPENAFPDTGVRDTTVRVQSLISGIARCGQESTIAAAARNNALPAIYAYVQDQRSLQIPNYDPNAICQAKGGSANSGYYYCHSGDLLTVFGTYGSAFGISPRDNLDITYVNLQMDMWGAFVRNADPNLKAGYLSARGAAYATSLSAIASLPSGWQATTASNLGLLSFGPRPVMTKLGSGQVGKQCRVLGRSLDYVQNGGNPSNAGSSGSARTAGSPDTNSNAAAAGTSSSETPNPSSSTCIGAFCFDLF</sequence>
<evidence type="ECO:0000256" key="4">
    <source>
        <dbReference type="SAM" id="SignalP"/>
    </source>
</evidence>
<feature type="signal peptide" evidence="4">
    <location>
        <begin position="1"/>
        <end position="27"/>
    </location>
</feature>
<name>A0A316VW90_9BASI</name>
<gene>
    <name evidence="6" type="ORF">IE81DRAFT_156813</name>
</gene>
<dbReference type="PANTHER" id="PTHR43142">
    <property type="entry name" value="CARBOXYLIC ESTER HYDROLASE"/>
    <property type="match status" value="1"/>
</dbReference>
<keyword evidence="2 6" id="KW-0378">Hydrolase</keyword>
<dbReference type="PANTHER" id="PTHR43142:SF1">
    <property type="entry name" value="CARBOXYLIC ESTER HYDROLASE"/>
    <property type="match status" value="1"/>
</dbReference>
<feature type="domain" description="Carboxylesterase type B" evidence="5">
    <location>
        <begin position="218"/>
        <end position="704"/>
    </location>
</feature>
<dbReference type="PROSITE" id="PS00122">
    <property type="entry name" value="CARBOXYLESTERASE_B_1"/>
    <property type="match status" value="1"/>
</dbReference>